<reference evidence="2 3" key="1">
    <citation type="submission" date="2024-03" db="EMBL/GenBank/DDBJ databases">
        <title>Chitinophaga caseinilytica sp. nov., a casein hydrolysing bacterium isolated from forest soil.</title>
        <authorList>
            <person name="Lee D.S."/>
            <person name="Han D.M."/>
            <person name="Baek J.H."/>
            <person name="Choi D.G."/>
            <person name="Jeon J.H."/>
            <person name="Jeon C.O."/>
        </authorList>
    </citation>
    <scope>NUCLEOTIDE SEQUENCE [LARGE SCALE GENOMIC DNA]</scope>
    <source>
        <strain evidence="2 3">KACC 19118</strain>
    </source>
</reference>
<proteinExistence type="predicted"/>
<keyword evidence="1" id="KW-0732">Signal</keyword>
<evidence type="ECO:0000256" key="1">
    <source>
        <dbReference type="SAM" id="SignalP"/>
    </source>
</evidence>
<protein>
    <recommendedName>
        <fullName evidence="4">Carboxypeptidase regulatory-like domain-containing protein</fullName>
    </recommendedName>
</protein>
<keyword evidence="3" id="KW-1185">Reference proteome</keyword>
<organism evidence="2 3">
    <name type="scientific">Chitinophaga caseinilytica</name>
    <dbReference type="NCBI Taxonomy" id="2267521"/>
    <lineage>
        <taxon>Bacteria</taxon>
        <taxon>Pseudomonadati</taxon>
        <taxon>Bacteroidota</taxon>
        <taxon>Chitinophagia</taxon>
        <taxon>Chitinophagales</taxon>
        <taxon>Chitinophagaceae</taxon>
        <taxon>Chitinophaga</taxon>
    </lineage>
</organism>
<feature type="signal peptide" evidence="1">
    <location>
        <begin position="1"/>
        <end position="31"/>
    </location>
</feature>
<dbReference type="SUPFAM" id="SSF117074">
    <property type="entry name" value="Hypothetical protein PA1324"/>
    <property type="match status" value="1"/>
</dbReference>
<dbReference type="Gene3D" id="2.60.40.10">
    <property type="entry name" value="Immunoglobulins"/>
    <property type="match status" value="1"/>
</dbReference>
<dbReference type="EMBL" id="CP150096">
    <property type="protein sequence ID" value="WZN47519.1"/>
    <property type="molecule type" value="Genomic_DNA"/>
</dbReference>
<evidence type="ECO:0000313" key="2">
    <source>
        <dbReference type="EMBL" id="WZN47519.1"/>
    </source>
</evidence>
<evidence type="ECO:0000313" key="3">
    <source>
        <dbReference type="Proteomes" id="UP001449657"/>
    </source>
</evidence>
<feature type="chain" id="PRO_5045860570" description="Carboxypeptidase regulatory-like domain-containing protein" evidence="1">
    <location>
        <begin position="32"/>
        <end position="882"/>
    </location>
</feature>
<gene>
    <name evidence="2" type="ORF">WJU22_04940</name>
</gene>
<evidence type="ECO:0008006" key="4">
    <source>
        <dbReference type="Google" id="ProtNLM"/>
    </source>
</evidence>
<dbReference type="Proteomes" id="UP001449657">
    <property type="component" value="Chromosome"/>
</dbReference>
<dbReference type="InterPro" id="IPR013783">
    <property type="entry name" value="Ig-like_fold"/>
</dbReference>
<accession>A0ABZ2Z6V3</accession>
<name>A0ABZ2Z6V3_9BACT</name>
<dbReference type="RefSeq" id="WP_341842153.1">
    <property type="nucleotide sequence ID" value="NZ_CP149792.1"/>
</dbReference>
<sequence length="882" mass="99432">MTGCLHIVLLLRALRCLGLLLPIWLASPAVARDKGKDDPPVLYETSVYLVVQGIGGIEVPALVNEDTAYLSVADVFDFLKVKHSYSSMRDSLMGYFVAENNPYIIDMTGQRIHYQDKHFLLHQYDVIRSETGFYLRLEFFGSVFGLPSKFNFRNLSVHMNATVELPAVRELKRQQMRENMRQLRGELKADTVIKRSWPLFRFGMADWSVITNQRDPGGNDTWLNLRAGATVAGGEATVSLNYNNYAKQQGDDFKNSNIIKPFDHRQQYYRWRYVDNDQRALRQVVLGKIFIPTISSLFDPVVGVQVTNAPTTYRRSFGTYTLSNVTEPGWTVELYVNNALVDYTTADANGLYSFQVPLVYGNSQVRLRFYGPWGEERMLEENVSIPFSFLPKNEFEYTASAGYVEDSVHSFLTRAQGGYGVTKFLTMGAGVEYKSTIPGNNTIPFVTTSVRLANNLLLSGEYAHEVRGKGLLSWRLPANIQIDAEYTRYKKDQRAIIYNFREERKLSVAKPFFTKGMSIFSRFTFNQLISEYTRYSTTELLLSGAVGKVGVSVSNYAVWVRDTDPFIYSNVGLSLRLPGNLLVMPQVQYGYTDGKFISARCEVGRYIFRRGYLNVAYEENFRGGVRLFQAGLRWDFAFGQMGLSVLKGNKSTTGVASMRGSFVHEGKTGYTAFSNRSQVGTGGLLLCAFLDLNGNSKRDNGEPRVQGLRMSVNGGRLIPRLEDTAVLIMEMEPYARYVMDLGRSSFDNISWKIRNPIISVMAEPNQVKLVEVPVVVVGEVTGHVLFQDHDRRRGMGRIRVDFLREDGTVFTSVLSEQDGFYNFLGLPPGNYIVRPDPGQLKKLGLAAVPAQIPVQIDAGREGDVVDKVKFVLQRVSESAVRF</sequence>